<sequence length="173" mass="18758">MRLTDIPTRTYRSYYRALRALACMWPFENSRSLIYKSLVKKMGHNVVIMPFVYCIYGTNLVIGDDVFINTGVILEDAGGICIGDGTHIGCKAILMTTDHRYENDGLKCIELKPITIGKNVWIGANTSILPGVTVGEGAVIGAGAVVTSDVEPYSVVGGVPAKKIKMRKTGRSS</sequence>
<name>A0AAP2RAR6_9EURY</name>
<comment type="caution">
    <text evidence="2">The sequence shown here is derived from an EMBL/GenBank/DDBJ whole genome shotgun (WGS) entry which is preliminary data.</text>
</comment>
<dbReference type="Gene3D" id="2.160.10.10">
    <property type="entry name" value="Hexapeptide repeat proteins"/>
    <property type="match status" value="1"/>
</dbReference>
<evidence type="ECO:0000313" key="3">
    <source>
        <dbReference type="Proteomes" id="UP001320159"/>
    </source>
</evidence>
<dbReference type="InterPro" id="IPR018357">
    <property type="entry name" value="Hexapep_transf_CS"/>
</dbReference>
<evidence type="ECO:0000313" key="2">
    <source>
        <dbReference type="EMBL" id="MCD1294106.1"/>
    </source>
</evidence>
<dbReference type="InterPro" id="IPR051159">
    <property type="entry name" value="Hexapeptide_acetyltransf"/>
</dbReference>
<dbReference type="EMBL" id="PGCK01000002">
    <property type="protein sequence ID" value="MCD1294106.1"/>
    <property type="molecule type" value="Genomic_DNA"/>
</dbReference>
<organism evidence="2 3">
    <name type="scientific">Methanooceanicella nereidis</name>
    <dbReference type="NCBI Taxonomy" id="2052831"/>
    <lineage>
        <taxon>Archaea</taxon>
        <taxon>Methanobacteriati</taxon>
        <taxon>Methanobacteriota</taxon>
        <taxon>Stenosarchaea group</taxon>
        <taxon>Methanomicrobia</taxon>
        <taxon>Methanocellales</taxon>
        <taxon>Methanocellaceae</taxon>
        <taxon>Methanooceanicella</taxon>
    </lineage>
</organism>
<reference evidence="2 3" key="1">
    <citation type="submission" date="2017-11" db="EMBL/GenBank/DDBJ databases">
        <title>Isolation and Characterization of Family Methanocellaceae Species from Potential Methane Hydrate Area Offshore Southwestern Taiwan.</title>
        <authorList>
            <person name="Zhang W.-L."/>
            <person name="Chen W.-C."/>
            <person name="Lai M.-C."/>
            <person name="Chen S.-C."/>
        </authorList>
    </citation>
    <scope>NUCLEOTIDE SEQUENCE [LARGE SCALE GENOMIC DNA]</scope>
    <source>
        <strain evidence="2 3">CWC-04</strain>
    </source>
</reference>
<keyword evidence="3" id="KW-1185">Reference proteome</keyword>
<gene>
    <name evidence="2" type="ORF">CUJ83_03740</name>
</gene>
<accession>A0AAP2RAR6</accession>
<proteinExistence type="predicted"/>
<dbReference type="SUPFAM" id="SSF51161">
    <property type="entry name" value="Trimeric LpxA-like enzymes"/>
    <property type="match status" value="1"/>
</dbReference>
<protein>
    <submittedName>
        <fullName evidence="2">Acetyltransferase</fullName>
    </submittedName>
</protein>
<dbReference type="GO" id="GO:0016740">
    <property type="term" value="F:transferase activity"/>
    <property type="evidence" value="ECO:0007669"/>
    <property type="project" value="UniProtKB-KW"/>
</dbReference>
<dbReference type="PANTHER" id="PTHR23416">
    <property type="entry name" value="SIALIC ACID SYNTHASE-RELATED"/>
    <property type="match status" value="1"/>
</dbReference>
<dbReference type="Proteomes" id="UP001320159">
    <property type="component" value="Unassembled WGS sequence"/>
</dbReference>
<dbReference type="InterPro" id="IPR001451">
    <property type="entry name" value="Hexapep"/>
</dbReference>
<evidence type="ECO:0000256" key="1">
    <source>
        <dbReference type="ARBA" id="ARBA00022679"/>
    </source>
</evidence>
<keyword evidence="1" id="KW-0808">Transferase</keyword>
<dbReference type="InterPro" id="IPR011004">
    <property type="entry name" value="Trimer_LpxA-like_sf"/>
</dbReference>
<dbReference type="Pfam" id="PF00132">
    <property type="entry name" value="Hexapep"/>
    <property type="match status" value="1"/>
</dbReference>
<dbReference type="AlphaFoldDB" id="A0AAP2RAR6"/>
<dbReference type="PROSITE" id="PS00101">
    <property type="entry name" value="HEXAPEP_TRANSFERASES"/>
    <property type="match status" value="1"/>
</dbReference>